<dbReference type="AlphaFoldDB" id="A0A7X3MD80"/>
<evidence type="ECO:0000313" key="2">
    <source>
        <dbReference type="Proteomes" id="UP000460412"/>
    </source>
</evidence>
<protein>
    <submittedName>
        <fullName evidence="1">Uncharacterized protein</fullName>
    </submittedName>
</protein>
<dbReference type="SUPFAM" id="SSF53335">
    <property type="entry name" value="S-adenosyl-L-methionine-dependent methyltransferases"/>
    <property type="match status" value="1"/>
</dbReference>
<sequence length="449" mass="51135">MDQTHYKEMVSNFHKLLVADLTQDKAIYLFGHCNATEKLADLFLELGISVKAILDNNMAKHNSTYRSIPVVPPQTILHELPGHSAVYIAARAYEAMNKQLRDLGYQDEIKKLVDYNSYAEYSLSENTIKRMQVRVRRGMLIKQRLEQKYPGYFKILCPFSALGDVFLTMSYLPYFLEKKNIGNCIVGVIGIACAQTAELFRPVSENLAVPHSTDSPSSYNQASGHCVIKKTTIHHQPRLSIEIFSQQDMDELIQACLYTQDTASFISHQDRPYVINLHKALYVKCIPLEQIYCCGVFGLPADTEPVKPRKERLQISPDLRHIKKGKSIIFSPYAKSITTLPKSFWERVVLQYRNKGYECFTNIAGDEPPLKGTIGISPKIAELQSIVEYAGTFVGIRSGLCDVIKYAQCKKTVFYPDYNYSDTRWKAIDMYALKGWKNIVIGEFVKDVF</sequence>
<gene>
    <name evidence="1" type="ORF">GN277_02235</name>
</gene>
<dbReference type="RefSeq" id="WP_159749445.1">
    <property type="nucleotide sequence ID" value="NZ_CATIYY010000068.1"/>
</dbReference>
<organism evidence="1 2">
    <name type="scientific">Sporofaciens musculi</name>
    <dbReference type="NCBI Taxonomy" id="2681861"/>
    <lineage>
        <taxon>Bacteria</taxon>
        <taxon>Bacillati</taxon>
        <taxon>Bacillota</taxon>
        <taxon>Clostridia</taxon>
        <taxon>Lachnospirales</taxon>
        <taxon>Lachnospiraceae</taxon>
        <taxon>Sporofaciens</taxon>
    </lineage>
</organism>
<name>A0A7X3MD80_9FIRM</name>
<proteinExistence type="predicted"/>
<dbReference type="Proteomes" id="UP000460412">
    <property type="component" value="Unassembled WGS sequence"/>
</dbReference>
<evidence type="ECO:0000313" key="1">
    <source>
        <dbReference type="EMBL" id="MXP74279.1"/>
    </source>
</evidence>
<dbReference type="EMBL" id="WUQX01000001">
    <property type="protein sequence ID" value="MXP74279.1"/>
    <property type="molecule type" value="Genomic_DNA"/>
</dbReference>
<comment type="caution">
    <text evidence="1">The sequence shown here is derived from an EMBL/GenBank/DDBJ whole genome shotgun (WGS) entry which is preliminary data.</text>
</comment>
<dbReference type="InterPro" id="IPR029063">
    <property type="entry name" value="SAM-dependent_MTases_sf"/>
</dbReference>
<keyword evidence="2" id="KW-1185">Reference proteome</keyword>
<accession>A0A7X3MD80</accession>
<reference evidence="1 2" key="1">
    <citation type="submission" date="2019-12" db="EMBL/GenBank/DDBJ databases">
        <title>Sporaefaciens musculi gen. nov., sp. nov., a novel bacterium isolated from the caecum of an obese mouse.</title>
        <authorList>
            <person name="Rasmussen T.S."/>
            <person name="Streidl T."/>
            <person name="Hitch T.C.A."/>
            <person name="Wortmann E."/>
            <person name="Deptula P."/>
            <person name="Hansen M."/>
            <person name="Nielsen D.S."/>
            <person name="Clavel T."/>
            <person name="Vogensen F.K."/>
        </authorList>
    </citation>
    <scope>NUCLEOTIDE SEQUENCE [LARGE SCALE GENOMIC DNA]</scope>
    <source>
        <strain evidence="1 2">WCA-9-b2</strain>
    </source>
</reference>